<evidence type="ECO:0000256" key="1">
    <source>
        <dbReference type="ARBA" id="ARBA00004571"/>
    </source>
</evidence>
<feature type="domain" description="TonB-dependent receptor-like beta-barrel" evidence="13">
    <location>
        <begin position="259"/>
        <end position="680"/>
    </location>
</feature>
<comment type="subcellular location">
    <subcellularLocation>
        <location evidence="1 10">Cell outer membrane</location>
        <topology evidence="1 10">Multi-pass membrane protein</topology>
    </subcellularLocation>
</comment>
<dbReference type="AlphaFoldDB" id="A0A4Q0XTU1"/>
<comment type="caution">
    <text evidence="15">The sequence shown here is derived from an EMBL/GenBank/DDBJ whole genome shotgun (WGS) entry which is preliminary data.</text>
</comment>
<dbReference type="InterPro" id="IPR010105">
    <property type="entry name" value="TonB_sidphr_rcpt"/>
</dbReference>
<evidence type="ECO:0000256" key="12">
    <source>
        <dbReference type="SAM" id="SignalP"/>
    </source>
</evidence>
<feature type="signal peptide" evidence="12">
    <location>
        <begin position="1"/>
        <end position="24"/>
    </location>
</feature>
<dbReference type="PANTHER" id="PTHR32552">
    <property type="entry name" value="FERRICHROME IRON RECEPTOR-RELATED"/>
    <property type="match status" value="1"/>
</dbReference>
<evidence type="ECO:0000259" key="13">
    <source>
        <dbReference type="Pfam" id="PF00593"/>
    </source>
</evidence>
<evidence type="ECO:0000256" key="6">
    <source>
        <dbReference type="ARBA" id="ARBA00023077"/>
    </source>
</evidence>
<keyword evidence="8 15" id="KW-0675">Receptor</keyword>
<sequence length="710" mass="79701">MKKKNKVIPLSLCTAMLVGTSLYSNDVQSNKENMQDRITVQEVDVVESATGASEDTNSYTIGSTRSATKLNLSLKETPQSVKIITNQQIEDRGIDSYQDIMANITGVTLNKWDERIYPTARGFDIDYYQIDGTPTFLNIADHDPDLSIYDRVEVVKGANGLVTGAGNPAMSLNFIRKHANSKELTGNVKLEAGSFDTQSATLDVSTPLNQKGTLRARFIGKYNETDTFLDDYKKENKVFYGVVDADITDSTYLSIGASYQDLKRTGIRWGGLPGFYSDGSHTNFDRSMNATEDWTYWNVETKTVFADFEQYIYKDIKLKASYSHMNVQEETALLYLRGSVDKATGSGTSYLTYYSDAEFEEDNFDTYISAPFKTGDLEHEVIFGYSYNKSDELSNKYSYPDGYTYPALADIHNINIAKPNKTLDLDWTIGKTIQQAFYLTGRFSLMEDLKLITGGRITSWKYYAKNANTKPRIHDDEFTPFAGLVYNMDDNHSIYTSYTEIFKPQKERTQNGDYLDPITGKNYEVGIKGEYFDGQLNAGLSVFRIEQDNVAQEKDGVFVVGNPTEKAHSAAEGVTSKGVELEVAGNINDNWDIAFGIANFEAKDAQGEKVSTKSSRTTANFFTKYRLNKLSMGLGANYQSKFYTGSGANKIEQKAYTIANAMLSYDVNQNLKLQMNVDNLFDKEYYEGIGSNSMVYGAPRTTMLMMKYSF</sequence>
<feature type="domain" description="TonB-dependent receptor plug" evidence="14">
    <location>
        <begin position="74"/>
        <end position="169"/>
    </location>
</feature>
<dbReference type="RefSeq" id="WP_128995664.1">
    <property type="nucleotide sequence ID" value="NZ_PDKN01000002.1"/>
</dbReference>
<evidence type="ECO:0000259" key="14">
    <source>
        <dbReference type="Pfam" id="PF07715"/>
    </source>
</evidence>
<evidence type="ECO:0000256" key="10">
    <source>
        <dbReference type="PROSITE-ProRule" id="PRU01360"/>
    </source>
</evidence>
<evidence type="ECO:0000256" key="7">
    <source>
        <dbReference type="ARBA" id="ARBA00023136"/>
    </source>
</evidence>
<dbReference type="InterPro" id="IPR039426">
    <property type="entry name" value="TonB-dep_rcpt-like"/>
</dbReference>
<dbReference type="EMBL" id="PDKN01000002">
    <property type="protein sequence ID" value="RXJ60315.1"/>
    <property type="molecule type" value="Genomic_DNA"/>
</dbReference>
<dbReference type="Proteomes" id="UP000290657">
    <property type="component" value="Unassembled WGS sequence"/>
</dbReference>
<dbReference type="InterPro" id="IPR000531">
    <property type="entry name" value="Beta-barrel_TonB"/>
</dbReference>
<keyword evidence="16" id="KW-1185">Reference proteome</keyword>
<organism evidence="15 16">
    <name type="scientific">Candidatus Marinarcus aquaticus</name>
    <dbReference type="NCBI Taxonomy" id="2044504"/>
    <lineage>
        <taxon>Bacteria</taxon>
        <taxon>Pseudomonadati</taxon>
        <taxon>Campylobacterota</taxon>
        <taxon>Epsilonproteobacteria</taxon>
        <taxon>Campylobacterales</taxon>
        <taxon>Arcobacteraceae</taxon>
        <taxon>Candidatus Marinarcus</taxon>
    </lineage>
</organism>
<keyword evidence="4 10" id="KW-1134">Transmembrane beta strand</keyword>
<feature type="chain" id="PRO_5020605212" evidence="12">
    <location>
        <begin position="25"/>
        <end position="710"/>
    </location>
</feature>
<dbReference type="GO" id="GO:0015891">
    <property type="term" value="P:siderophore transport"/>
    <property type="evidence" value="ECO:0007669"/>
    <property type="project" value="InterPro"/>
</dbReference>
<dbReference type="SUPFAM" id="SSF56935">
    <property type="entry name" value="Porins"/>
    <property type="match status" value="1"/>
</dbReference>
<keyword evidence="9 10" id="KW-0998">Cell outer membrane</keyword>
<dbReference type="InterPro" id="IPR037066">
    <property type="entry name" value="Plug_dom_sf"/>
</dbReference>
<keyword evidence="5 10" id="KW-0812">Transmembrane</keyword>
<keyword evidence="6 11" id="KW-0798">TonB box</keyword>
<proteinExistence type="inferred from homology"/>
<dbReference type="GO" id="GO:0015344">
    <property type="term" value="F:siderophore uptake transmembrane transporter activity"/>
    <property type="evidence" value="ECO:0007669"/>
    <property type="project" value="TreeGrafter"/>
</dbReference>
<dbReference type="GO" id="GO:0038023">
    <property type="term" value="F:signaling receptor activity"/>
    <property type="evidence" value="ECO:0007669"/>
    <property type="project" value="InterPro"/>
</dbReference>
<dbReference type="Pfam" id="PF07715">
    <property type="entry name" value="Plug"/>
    <property type="match status" value="1"/>
</dbReference>
<dbReference type="PROSITE" id="PS52016">
    <property type="entry name" value="TONB_DEPENDENT_REC_3"/>
    <property type="match status" value="1"/>
</dbReference>
<keyword evidence="7 10" id="KW-0472">Membrane</keyword>
<dbReference type="Pfam" id="PF00593">
    <property type="entry name" value="TonB_dep_Rec_b-barrel"/>
    <property type="match status" value="1"/>
</dbReference>
<keyword evidence="12" id="KW-0732">Signal</keyword>
<evidence type="ECO:0000256" key="9">
    <source>
        <dbReference type="ARBA" id="ARBA00023237"/>
    </source>
</evidence>
<protein>
    <submittedName>
        <fullName evidence="15">TonB-dependent siderophore receptor</fullName>
    </submittedName>
</protein>
<dbReference type="NCBIfam" id="TIGR01783">
    <property type="entry name" value="TonB-siderophor"/>
    <property type="match status" value="1"/>
</dbReference>
<dbReference type="OrthoDB" id="174652at2"/>
<reference evidence="15 16" key="1">
    <citation type="submission" date="2017-10" db="EMBL/GenBank/DDBJ databases">
        <title>Genomics of the genus Arcobacter.</title>
        <authorList>
            <person name="Perez-Cataluna A."/>
            <person name="Figueras M.J."/>
        </authorList>
    </citation>
    <scope>NUCLEOTIDE SEQUENCE [LARGE SCALE GENOMIC DNA]</scope>
    <source>
        <strain evidence="15 16">CECT 8987</strain>
    </source>
</reference>
<evidence type="ECO:0000256" key="8">
    <source>
        <dbReference type="ARBA" id="ARBA00023170"/>
    </source>
</evidence>
<gene>
    <name evidence="15" type="ORF">CRV04_04755</name>
</gene>
<evidence type="ECO:0000256" key="3">
    <source>
        <dbReference type="ARBA" id="ARBA00022448"/>
    </source>
</evidence>
<dbReference type="Gene3D" id="2.40.170.20">
    <property type="entry name" value="TonB-dependent receptor, beta-barrel domain"/>
    <property type="match status" value="1"/>
</dbReference>
<evidence type="ECO:0000313" key="15">
    <source>
        <dbReference type="EMBL" id="RXJ60315.1"/>
    </source>
</evidence>
<name>A0A4Q0XTU1_9BACT</name>
<evidence type="ECO:0000256" key="11">
    <source>
        <dbReference type="RuleBase" id="RU003357"/>
    </source>
</evidence>
<evidence type="ECO:0000256" key="5">
    <source>
        <dbReference type="ARBA" id="ARBA00022692"/>
    </source>
</evidence>
<dbReference type="InterPro" id="IPR012910">
    <property type="entry name" value="Plug_dom"/>
</dbReference>
<dbReference type="InterPro" id="IPR036942">
    <property type="entry name" value="Beta-barrel_TonB_sf"/>
</dbReference>
<dbReference type="PANTHER" id="PTHR32552:SF74">
    <property type="entry name" value="HYDROXAMATE SIDEROPHORE RECEPTOR FHUE"/>
    <property type="match status" value="1"/>
</dbReference>
<comment type="similarity">
    <text evidence="2 10 11">Belongs to the TonB-dependent receptor family.</text>
</comment>
<dbReference type="GO" id="GO:0009279">
    <property type="term" value="C:cell outer membrane"/>
    <property type="evidence" value="ECO:0007669"/>
    <property type="project" value="UniProtKB-SubCell"/>
</dbReference>
<evidence type="ECO:0000256" key="2">
    <source>
        <dbReference type="ARBA" id="ARBA00009810"/>
    </source>
</evidence>
<dbReference type="Gene3D" id="2.170.130.10">
    <property type="entry name" value="TonB-dependent receptor, plug domain"/>
    <property type="match status" value="1"/>
</dbReference>
<keyword evidence="3 10" id="KW-0813">Transport</keyword>
<evidence type="ECO:0000256" key="4">
    <source>
        <dbReference type="ARBA" id="ARBA00022452"/>
    </source>
</evidence>
<dbReference type="CDD" id="cd01347">
    <property type="entry name" value="ligand_gated_channel"/>
    <property type="match status" value="1"/>
</dbReference>
<accession>A0A4Q0XTU1</accession>
<evidence type="ECO:0000313" key="16">
    <source>
        <dbReference type="Proteomes" id="UP000290657"/>
    </source>
</evidence>